<dbReference type="Proteomes" id="UP001058974">
    <property type="component" value="Chromosome 1"/>
</dbReference>
<organism evidence="1 2">
    <name type="scientific">Pisum sativum</name>
    <name type="common">Garden pea</name>
    <name type="synonym">Lathyrus oleraceus</name>
    <dbReference type="NCBI Taxonomy" id="3888"/>
    <lineage>
        <taxon>Eukaryota</taxon>
        <taxon>Viridiplantae</taxon>
        <taxon>Streptophyta</taxon>
        <taxon>Embryophyta</taxon>
        <taxon>Tracheophyta</taxon>
        <taxon>Spermatophyta</taxon>
        <taxon>Magnoliopsida</taxon>
        <taxon>eudicotyledons</taxon>
        <taxon>Gunneridae</taxon>
        <taxon>Pentapetalae</taxon>
        <taxon>rosids</taxon>
        <taxon>fabids</taxon>
        <taxon>Fabales</taxon>
        <taxon>Fabaceae</taxon>
        <taxon>Papilionoideae</taxon>
        <taxon>50 kb inversion clade</taxon>
        <taxon>NPAAA clade</taxon>
        <taxon>Hologalegina</taxon>
        <taxon>IRL clade</taxon>
        <taxon>Fabeae</taxon>
        <taxon>Lathyrus</taxon>
    </lineage>
</organism>
<evidence type="ECO:0000313" key="1">
    <source>
        <dbReference type="EMBL" id="KAI5445222.1"/>
    </source>
</evidence>
<dbReference type="AlphaFoldDB" id="A0A9D5BKA4"/>
<comment type="caution">
    <text evidence="1">The sequence shown here is derived from an EMBL/GenBank/DDBJ whole genome shotgun (WGS) entry which is preliminary data.</text>
</comment>
<dbReference type="Gramene" id="Psat01G0346600-T1">
    <property type="protein sequence ID" value="KAI5445222.1"/>
    <property type="gene ID" value="KIW84_013466"/>
</dbReference>
<accession>A0A9D5BKA4</accession>
<protein>
    <submittedName>
        <fullName evidence="1">Uncharacterized protein</fullName>
    </submittedName>
</protein>
<name>A0A9D5BKA4_PEA</name>
<dbReference type="EMBL" id="JAMSHJ010000001">
    <property type="protein sequence ID" value="KAI5445222.1"/>
    <property type="molecule type" value="Genomic_DNA"/>
</dbReference>
<proteinExistence type="predicted"/>
<gene>
    <name evidence="1" type="ORF">KIW84_013466</name>
</gene>
<sequence length="172" mass="19839">MRIRDIMQDIKQNFSVGISVARAWKVKLIAKEIIEVDANKKYANLLLNNSRHVVTALIYRKKLDDFVNECYTREKYAFYYGFYVSPINGQEMWPKVETGELQPHVYKNGPGRPRKANIDTSQNVNNVVFENNVVHIDASQVESCVVDTSQIEESQAKGKEKKTCYEDEKKGE</sequence>
<evidence type="ECO:0000313" key="2">
    <source>
        <dbReference type="Proteomes" id="UP001058974"/>
    </source>
</evidence>
<keyword evidence="2" id="KW-1185">Reference proteome</keyword>
<reference evidence="1 2" key="1">
    <citation type="journal article" date="2022" name="Nat. Genet.">
        <title>Improved pea reference genome and pan-genome highlight genomic features and evolutionary characteristics.</title>
        <authorList>
            <person name="Yang T."/>
            <person name="Liu R."/>
            <person name="Luo Y."/>
            <person name="Hu S."/>
            <person name="Wang D."/>
            <person name="Wang C."/>
            <person name="Pandey M.K."/>
            <person name="Ge S."/>
            <person name="Xu Q."/>
            <person name="Li N."/>
            <person name="Li G."/>
            <person name="Huang Y."/>
            <person name="Saxena R.K."/>
            <person name="Ji Y."/>
            <person name="Li M."/>
            <person name="Yan X."/>
            <person name="He Y."/>
            <person name="Liu Y."/>
            <person name="Wang X."/>
            <person name="Xiang C."/>
            <person name="Varshney R.K."/>
            <person name="Ding H."/>
            <person name="Gao S."/>
            <person name="Zong X."/>
        </authorList>
    </citation>
    <scope>NUCLEOTIDE SEQUENCE [LARGE SCALE GENOMIC DNA]</scope>
    <source>
        <strain evidence="1 2">cv. Zhongwan 6</strain>
    </source>
</reference>